<comment type="similarity">
    <text evidence="1 5">Belongs to the peptidase S8 family.</text>
</comment>
<evidence type="ECO:0000256" key="2">
    <source>
        <dbReference type="ARBA" id="ARBA00022670"/>
    </source>
</evidence>
<feature type="active site" description="Charge relay system" evidence="5">
    <location>
        <position position="174"/>
    </location>
</feature>
<dbReference type="Gene3D" id="3.40.50.200">
    <property type="entry name" value="Peptidase S8/S53 domain"/>
    <property type="match status" value="1"/>
</dbReference>
<dbReference type="InterPro" id="IPR036852">
    <property type="entry name" value="Peptidase_S8/S53_dom_sf"/>
</dbReference>
<dbReference type="EMBL" id="JBAJEX010000016">
    <property type="protein sequence ID" value="MEO1768011.1"/>
    <property type="molecule type" value="Genomic_DNA"/>
</dbReference>
<feature type="active site" description="Charge relay system" evidence="5">
    <location>
        <position position="355"/>
    </location>
</feature>
<accession>A0ABV0EHH4</accession>
<dbReference type="InterPro" id="IPR050131">
    <property type="entry name" value="Peptidase_S8_subtilisin-like"/>
</dbReference>
<dbReference type="SUPFAM" id="SSF52743">
    <property type="entry name" value="Subtilisin-like"/>
    <property type="match status" value="1"/>
</dbReference>
<keyword evidence="4 5" id="KW-0720">Serine protease</keyword>
<dbReference type="PANTHER" id="PTHR43806:SF11">
    <property type="entry name" value="CEREVISIN-RELATED"/>
    <property type="match status" value="1"/>
</dbReference>
<feature type="domain" description="Peptidase S8/S53" evidence="6">
    <location>
        <begin position="198"/>
        <end position="367"/>
    </location>
</feature>
<feature type="active site" description="Charge relay system" evidence="5">
    <location>
        <position position="201"/>
    </location>
</feature>
<keyword evidence="3 5" id="KW-0378">Hydrolase</keyword>
<organism evidence="7 8">
    <name type="scientific">Thiobacter aerophilum</name>
    <dbReference type="NCBI Taxonomy" id="3121275"/>
    <lineage>
        <taxon>Bacteria</taxon>
        <taxon>Pseudomonadati</taxon>
        <taxon>Pseudomonadota</taxon>
        <taxon>Betaproteobacteria</taxon>
        <taxon>Burkholderiales</taxon>
        <taxon>Thiobacteraceae</taxon>
        <taxon>Thiobacter</taxon>
    </lineage>
</organism>
<evidence type="ECO:0000256" key="3">
    <source>
        <dbReference type="ARBA" id="ARBA00022801"/>
    </source>
</evidence>
<keyword evidence="2 5" id="KW-0645">Protease</keyword>
<name>A0ABV0EHH4_9BURK</name>
<protein>
    <submittedName>
        <fullName evidence="7">S8 family serine peptidase</fullName>
    </submittedName>
</protein>
<evidence type="ECO:0000259" key="6">
    <source>
        <dbReference type="Pfam" id="PF00082"/>
    </source>
</evidence>
<keyword evidence="8" id="KW-1185">Reference proteome</keyword>
<dbReference type="Proteomes" id="UP001482231">
    <property type="component" value="Unassembled WGS sequence"/>
</dbReference>
<dbReference type="PANTHER" id="PTHR43806">
    <property type="entry name" value="PEPTIDASE S8"/>
    <property type="match status" value="1"/>
</dbReference>
<dbReference type="PROSITE" id="PS51892">
    <property type="entry name" value="SUBTILASE"/>
    <property type="match status" value="1"/>
</dbReference>
<dbReference type="CDD" id="cd05561">
    <property type="entry name" value="Peptidases_S8_4"/>
    <property type="match status" value="1"/>
</dbReference>
<comment type="caution">
    <text evidence="7">The sequence shown here is derived from an EMBL/GenBank/DDBJ whole genome shotgun (WGS) entry which is preliminary data.</text>
</comment>
<evidence type="ECO:0000313" key="8">
    <source>
        <dbReference type="Proteomes" id="UP001482231"/>
    </source>
</evidence>
<evidence type="ECO:0000256" key="5">
    <source>
        <dbReference type="PROSITE-ProRule" id="PRU01240"/>
    </source>
</evidence>
<dbReference type="InterPro" id="IPR000209">
    <property type="entry name" value="Peptidase_S8/S53_dom"/>
</dbReference>
<evidence type="ECO:0000256" key="4">
    <source>
        <dbReference type="ARBA" id="ARBA00022825"/>
    </source>
</evidence>
<evidence type="ECO:0000256" key="1">
    <source>
        <dbReference type="ARBA" id="ARBA00011073"/>
    </source>
</evidence>
<reference evidence="7 8" key="1">
    <citation type="submission" date="2024-02" db="EMBL/GenBank/DDBJ databases">
        <title>New thermophilic sulfur-oxidizing bacteria from a hot springs of the Uzon caldera (Kamchatka, Russia).</title>
        <authorList>
            <person name="Dukat A.M."/>
            <person name="Elcheninov A.G."/>
            <person name="Frolov E.N."/>
        </authorList>
    </citation>
    <scope>NUCLEOTIDE SEQUENCE [LARGE SCALE GENOMIC DNA]</scope>
    <source>
        <strain evidence="7 8">AK1</strain>
    </source>
</reference>
<evidence type="ECO:0000313" key="7">
    <source>
        <dbReference type="EMBL" id="MEO1768011.1"/>
    </source>
</evidence>
<dbReference type="Pfam" id="PF00082">
    <property type="entry name" value="Peptidase_S8"/>
    <property type="match status" value="1"/>
</dbReference>
<gene>
    <name evidence="7" type="ORF">V6E02_12410</name>
</gene>
<proteinExistence type="inferred from homology"/>
<dbReference type="RefSeq" id="WP_347309123.1">
    <property type="nucleotide sequence ID" value="NZ_JBAJEX010000016.1"/>
</dbReference>
<sequence>MKRGLVLFAVGLLYSVAAFGQAYPQKAPEPRGGMGIGIQIDLGDLAKGVAALLGRGGEELPRSAPGEILAAWPLSAPMDGSAIAEAVQGTLLAQQSLTTLGLEIARIGLEEARLDEALERLRGRFPAAAFDRNAFVYPQEAAQAGVSARQYATALVGASGPNALPRPVRIGVIDGALPEQLTLEVAALTHESFVAAPASAHGEAVACILACRPETGFAGLAPKADLAWAAVLAPDEKGRERGDTFRLVSALDWLLAKRVEIIHMSLGSAPNAVLKWALDRTLPRVRAIVAAAGNGGPKASPPYPAAFPGVIAVAAVDAEARPWAQGSRGEHILLAAPGVDVWLPVRQGHYFTGTSFAAPFVTAWIAQRRARGLLVDAGALCAAARDLPPPGRDEVTGCGLLRWSP</sequence>